<feature type="binding site" evidence="7">
    <location>
        <begin position="330"/>
        <end position="337"/>
    </location>
    <ligand>
        <name>ATP</name>
        <dbReference type="ChEBI" id="CHEBI:30616"/>
    </ligand>
</feature>
<comment type="function">
    <text evidence="7">Acts as a ribosome collision sensor, splitting the ribosome into its 2 subunits. Detects stalled/collided 70S ribosomes which it binds and splits by an ATP-hydrolysis driven conformational change. Acts upstream of the ribosome quality control system (RQC), a ribosome-associated complex that mediates the extraction of incompletely synthesized nascent chains from stalled ribosomes and their subsequent degradation. Probably generates substrates for RQC.</text>
</comment>
<dbReference type="SMART" id="SM00533">
    <property type="entry name" value="MUTSd"/>
    <property type="match status" value="1"/>
</dbReference>
<name>A0A662Z2U2_9STAP</name>
<dbReference type="EC" id="3.6.4.-" evidence="7"/>
<comment type="similarity">
    <text evidence="7">Belongs to the DNA mismatch repair MutS family. MutS2 subfamily.</text>
</comment>
<keyword evidence="8" id="KW-0175">Coiled coil</keyword>
<dbReference type="GO" id="GO:0072344">
    <property type="term" value="P:rescue of stalled ribosome"/>
    <property type="evidence" value="ECO:0007669"/>
    <property type="project" value="UniProtKB-UniRule"/>
</dbReference>
<keyword evidence="2 7" id="KW-0547">Nucleotide-binding</keyword>
<dbReference type="InterPro" id="IPR045076">
    <property type="entry name" value="MutS"/>
</dbReference>
<dbReference type="PIRSF" id="PIRSF005814">
    <property type="entry name" value="MutS_YshD"/>
    <property type="match status" value="1"/>
</dbReference>
<dbReference type="Pfam" id="PF00488">
    <property type="entry name" value="MutS_V"/>
    <property type="match status" value="1"/>
</dbReference>
<dbReference type="Pfam" id="PF20297">
    <property type="entry name" value="MSSS"/>
    <property type="match status" value="1"/>
</dbReference>
<evidence type="ECO:0000256" key="4">
    <source>
        <dbReference type="ARBA" id="ARBA00022840"/>
    </source>
</evidence>
<comment type="function">
    <text evidence="7">Endonuclease that is involved in the suppression of homologous recombination and thus may have a key role in the control of bacterial genetic diversity.</text>
</comment>
<dbReference type="SMART" id="SM00534">
    <property type="entry name" value="MUTSac"/>
    <property type="match status" value="1"/>
</dbReference>
<dbReference type="GO" id="GO:0006298">
    <property type="term" value="P:mismatch repair"/>
    <property type="evidence" value="ECO:0007669"/>
    <property type="project" value="InterPro"/>
</dbReference>
<dbReference type="Pfam" id="PF01713">
    <property type="entry name" value="Smr"/>
    <property type="match status" value="1"/>
</dbReference>
<dbReference type="GO" id="GO:0030983">
    <property type="term" value="F:mismatched DNA binding"/>
    <property type="evidence" value="ECO:0007669"/>
    <property type="project" value="InterPro"/>
</dbReference>
<dbReference type="HAMAP" id="MF_00092">
    <property type="entry name" value="MutS2"/>
    <property type="match status" value="1"/>
</dbReference>
<dbReference type="InterPro" id="IPR036063">
    <property type="entry name" value="Smr_dom_sf"/>
</dbReference>
<evidence type="ECO:0000256" key="7">
    <source>
        <dbReference type="HAMAP-Rule" id="MF_00092"/>
    </source>
</evidence>
<dbReference type="GO" id="GO:0043023">
    <property type="term" value="F:ribosomal large subunit binding"/>
    <property type="evidence" value="ECO:0007669"/>
    <property type="project" value="UniProtKB-UniRule"/>
</dbReference>
<reference evidence="10 11" key="1">
    <citation type="submission" date="2016-10" db="EMBL/GenBank/DDBJ databases">
        <authorList>
            <person name="Varghese N."/>
            <person name="Submissions S."/>
        </authorList>
    </citation>
    <scope>NUCLEOTIDE SEQUENCE [LARGE SCALE GENOMIC DNA]</scope>
    <source>
        <strain evidence="10 11">IBRC-M10081</strain>
    </source>
</reference>
<evidence type="ECO:0000256" key="2">
    <source>
        <dbReference type="ARBA" id="ARBA00022741"/>
    </source>
</evidence>
<dbReference type="InterPro" id="IPR000432">
    <property type="entry name" value="DNA_mismatch_repair_MutS_C"/>
</dbReference>
<dbReference type="CDD" id="cd03280">
    <property type="entry name" value="ABC_MutS2"/>
    <property type="match status" value="1"/>
</dbReference>
<dbReference type="GO" id="GO:0045910">
    <property type="term" value="P:negative regulation of DNA recombination"/>
    <property type="evidence" value="ECO:0007669"/>
    <property type="project" value="InterPro"/>
</dbReference>
<organism evidence="10 11">
    <name type="scientific">Aliicoccus persicus</name>
    <dbReference type="NCBI Taxonomy" id="930138"/>
    <lineage>
        <taxon>Bacteria</taxon>
        <taxon>Bacillati</taxon>
        <taxon>Bacillota</taxon>
        <taxon>Bacilli</taxon>
        <taxon>Bacillales</taxon>
        <taxon>Staphylococcaceae</taxon>
        <taxon>Aliicoccus</taxon>
    </lineage>
</organism>
<accession>A0A662Z2U2</accession>
<dbReference type="InterPro" id="IPR036187">
    <property type="entry name" value="DNA_mismatch_repair_MutS_sf"/>
</dbReference>
<keyword evidence="7" id="KW-0255">Endonuclease</keyword>
<evidence type="ECO:0000313" key="10">
    <source>
        <dbReference type="EMBL" id="SEV82305.1"/>
    </source>
</evidence>
<feature type="coiled-coil region" evidence="8">
    <location>
        <begin position="560"/>
        <end position="588"/>
    </location>
</feature>
<dbReference type="PANTHER" id="PTHR48466">
    <property type="entry name" value="OS10G0509000 PROTEIN-RELATED"/>
    <property type="match status" value="1"/>
</dbReference>
<keyword evidence="1 7" id="KW-0699">rRNA-binding</keyword>
<dbReference type="GO" id="GO:0016887">
    <property type="term" value="F:ATP hydrolysis activity"/>
    <property type="evidence" value="ECO:0007669"/>
    <property type="project" value="InterPro"/>
</dbReference>
<keyword evidence="3 7" id="KW-0378">Hydrolase</keyword>
<dbReference type="PROSITE" id="PS50828">
    <property type="entry name" value="SMR"/>
    <property type="match status" value="1"/>
</dbReference>
<evidence type="ECO:0000256" key="8">
    <source>
        <dbReference type="SAM" id="Coils"/>
    </source>
</evidence>
<evidence type="ECO:0000256" key="3">
    <source>
        <dbReference type="ARBA" id="ARBA00022801"/>
    </source>
</evidence>
<dbReference type="InterPro" id="IPR002625">
    <property type="entry name" value="Smr_dom"/>
</dbReference>
<dbReference type="Gene3D" id="3.40.50.300">
    <property type="entry name" value="P-loop containing nucleotide triphosphate hydrolases"/>
    <property type="match status" value="1"/>
</dbReference>
<dbReference type="InterPro" id="IPR007696">
    <property type="entry name" value="DNA_mismatch_repair_MutS_core"/>
</dbReference>
<keyword evidence="6 7" id="KW-0238">DNA-binding</keyword>
<dbReference type="PROSITE" id="PS00486">
    <property type="entry name" value="DNA_MISMATCH_REPAIR_2"/>
    <property type="match status" value="1"/>
</dbReference>
<evidence type="ECO:0000256" key="6">
    <source>
        <dbReference type="ARBA" id="ARBA00023125"/>
    </source>
</evidence>
<keyword evidence="11" id="KW-1185">Reference proteome</keyword>
<evidence type="ECO:0000256" key="5">
    <source>
        <dbReference type="ARBA" id="ARBA00022884"/>
    </source>
</evidence>
<dbReference type="InterPro" id="IPR027417">
    <property type="entry name" value="P-loop_NTPase"/>
</dbReference>
<keyword evidence="7" id="KW-0540">Nuclease</keyword>
<dbReference type="RefSeq" id="WP_091473072.1">
    <property type="nucleotide sequence ID" value="NZ_FOIT01000001.1"/>
</dbReference>
<dbReference type="AlphaFoldDB" id="A0A662Z2U2"/>
<dbReference type="InterPro" id="IPR005747">
    <property type="entry name" value="MutS2"/>
</dbReference>
<keyword evidence="5 7" id="KW-0694">RNA-binding</keyword>
<dbReference type="InterPro" id="IPR046893">
    <property type="entry name" value="MSSS"/>
</dbReference>
<keyword evidence="4 7" id="KW-0067">ATP-binding</keyword>
<proteinExistence type="inferred from homology"/>
<dbReference type="GO" id="GO:0005524">
    <property type="term" value="F:ATP binding"/>
    <property type="evidence" value="ECO:0007669"/>
    <property type="project" value="UniProtKB-UniRule"/>
</dbReference>
<dbReference type="NCBIfam" id="TIGR01069">
    <property type="entry name" value="mutS2"/>
    <property type="match status" value="1"/>
</dbReference>
<evidence type="ECO:0000313" key="11">
    <source>
        <dbReference type="Proteomes" id="UP000243605"/>
    </source>
</evidence>
<dbReference type="GO" id="GO:0004519">
    <property type="term" value="F:endonuclease activity"/>
    <property type="evidence" value="ECO:0007669"/>
    <property type="project" value="UniProtKB-UniRule"/>
</dbReference>
<evidence type="ECO:0000259" key="9">
    <source>
        <dbReference type="PROSITE" id="PS50828"/>
    </source>
</evidence>
<sequence>MNQKSIDTLEFNKILNDVKHYGISDKTKSRISPDIFSTALVEIEEMIEEVDEAMTMLRVRSVELSGISDTMGIIKRAEIGSPLSVGELNQIRQMLYRKKALGDTFKTFLDEAYEFSHLPPMIDGLEDIHFLYRRIRETVDEEKVLDHASEQLLSIRRKIISEENRMKERLNTITRSSNMLSDAIITTRNNRYVVPVKVEYRSEFKGIVHDMSASGQTVYMEPLQIVQMSNNISQYRDEEAVEVERILFEISSEVAAVGDSLKSHDIVLHHMDMVFAKAKYGVSIKGTKPEVVASGGIYLPGAFHPLIPSDEVVKNDIFIDDDIRAVIITGPNTGGKTVTLKTVGLSVLMAQSGIPVPSRDGAQLKLFNSVYSDIGDEQSIEQSLSTFSSHMTNITKIIEEADEDSLVLLDELGAGTDPEEGASLAISIIEFLLGKSSRIIATTHYPHLKTFSYSRDDVINASVEFDVETLSPTYRLMMGVPGKSNAFEISNKLGLNPIVIERASSLIGHDSSDIDKMIEALERHTKQARENDLESESLLKDNLNLNHELNELVHGFNTHKETLQKQAREEANRMVREKEAQATAIIEELETMRTLGVENIKSHDLIDRKKQISDQYEGAAIKKEKKRKTDETIREGDMVDVLSYSQKGEVLSVNERDKEAVVQMGIIKMKLPLDELKKRKKEVQKSVVKKTLQSAPANRALDLRGKRYEEALIELDRYLDQATLQNYQTVEIIHGKGTGALQAGVQKFLRTHKKVQSFRGGMPSEGGFGVTIVEMK</sequence>
<comment type="subunit">
    <text evidence="7">Homodimer. Binds to stalled ribosomes, contacting rRNA.</text>
</comment>
<dbReference type="Proteomes" id="UP000243605">
    <property type="component" value="Unassembled WGS sequence"/>
</dbReference>
<dbReference type="GO" id="GO:0140664">
    <property type="term" value="F:ATP-dependent DNA damage sensor activity"/>
    <property type="evidence" value="ECO:0007669"/>
    <property type="project" value="InterPro"/>
</dbReference>
<dbReference type="SUPFAM" id="SSF160443">
    <property type="entry name" value="SMR domain-like"/>
    <property type="match status" value="1"/>
</dbReference>
<dbReference type="SUPFAM" id="SSF48334">
    <property type="entry name" value="DNA repair protein MutS, domain III"/>
    <property type="match status" value="1"/>
</dbReference>
<dbReference type="OrthoDB" id="9808166at2"/>
<dbReference type="FunFam" id="3.40.50.300:FF:000830">
    <property type="entry name" value="Endonuclease MutS2"/>
    <property type="match status" value="1"/>
</dbReference>
<gene>
    <name evidence="7" type="primary">mutS2</name>
    <name evidence="7" type="synonym">rqcU</name>
    <name evidence="10" type="ORF">SAMN05192557_0234</name>
</gene>
<feature type="domain" description="Smr" evidence="9">
    <location>
        <begin position="701"/>
        <end position="776"/>
    </location>
</feature>
<dbReference type="PANTHER" id="PTHR48466:SF2">
    <property type="entry name" value="OS10G0509000 PROTEIN"/>
    <property type="match status" value="1"/>
</dbReference>
<dbReference type="GO" id="GO:0019843">
    <property type="term" value="F:rRNA binding"/>
    <property type="evidence" value="ECO:0007669"/>
    <property type="project" value="UniProtKB-UniRule"/>
</dbReference>
<dbReference type="SUPFAM" id="SSF52540">
    <property type="entry name" value="P-loop containing nucleoside triphosphate hydrolases"/>
    <property type="match status" value="1"/>
</dbReference>
<dbReference type="EMBL" id="FOIT01000001">
    <property type="protein sequence ID" value="SEV82305.1"/>
    <property type="molecule type" value="Genomic_DNA"/>
</dbReference>
<dbReference type="EC" id="3.1.-.-" evidence="7"/>
<evidence type="ECO:0000256" key="1">
    <source>
        <dbReference type="ARBA" id="ARBA00022730"/>
    </source>
</evidence>
<protein>
    <recommendedName>
        <fullName evidence="7">Endonuclease MutS2</fullName>
        <ecNumber evidence="7">3.1.-.-</ecNumber>
    </recommendedName>
    <alternativeName>
        <fullName evidence="7">Ribosome-associated protein quality control-upstream factor</fullName>
        <shortName evidence="7">RQC-upstream factor</shortName>
        <shortName evidence="7">RqcU</shortName>
        <ecNumber evidence="7">3.6.4.-</ecNumber>
    </alternativeName>
</protein>
<dbReference type="Gene3D" id="3.30.1370.110">
    <property type="match status" value="1"/>
</dbReference>
<dbReference type="SMART" id="SM00463">
    <property type="entry name" value="SMR"/>
    <property type="match status" value="1"/>
</dbReference>